<gene>
    <name evidence="3" type="ORF">DesyoDRAFT_3144</name>
</gene>
<feature type="domain" description="Terminase large subunit gp17-like C-terminal" evidence="2">
    <location>
        <begin position="369"/>
        <end position="524"/>
    </location>
</feature>
<dbReference type="eggNOG" id="COG5362">
    <property type="taxonomic scope" value="Bacteria"/>
</dbReference>
<evidence type="ECO:0000256" key="1">
    <source>
        <dbReference type="ARBA" id="ARBA00022612"/>
    </source>
</evidence>
<dbReference type="InterPro" id="IPR027417">
    <property type="entry name" value="P-loop_NTPase"/>
</dbReference>
<keyword evidence="4" id="KW-1185">Reference proteome</keyword>
<reference evidence="3 4" key="1">
    <citation type="submission" date="2011-11" db="EMBL/GenBank/DDBJ databases">
        <title>The Noncontiguous Finished genome of Desulfosporosinus youngiae DSM 17734.</title>
        <authorList>
            <consortium name="US DOE Joint Genome Institute (JGI-PGF)"/>
            <person name="Lucas S."/>
            <person name="Han J."/>
            <person name="Lapidus A."/>
            <person name="Cheng J.-F."/>
            <person name="Goodwin L."/>
            <person name="Pitluck S."/>
            <person name="Peters L."/>
            <person name="Ovchinnikova G."/>
            <person name="Lu M."/>
            <person name="Land M.L."/>
            <person name="Hauser L."/>
            <person name="Pester M."/>
            <person name="Spring S."/>
            <person name="Ollivier B."/>
            <person name="Rattei T."/>
            <person name="Klenk H.-P."/>
            <person name="Wagner M."/>
            <person name="Loy A."/>
            <person name="Woyke T.J."/>
        </authorList>
    </citation>
    <scope>NUCLEOTIDE SEQUENCE [LARGE SCALE GENOMIC DNA]</scope>
    <source>
        <strain evidence="3 4">DSM 17734</strain>
    </source>
</reference>
<protein>
    <submittedName>
        <fullName evidence="3">Terminase-like family</fullName>
    </submittedName>
</protein>
<evidence type="ECO:0000313" key="4">
    <source>
        <dbReference type="Proteomes" id="UP000005104"/>
    </source>
</evidence>
<evidence type="ECO:0000259" key="2">
    <source>
        <dbReference type="Pfam" id="PF17289"/>
    </source>
</evidence>
<dbReference type="Gene3D" id="3.30.420.240">
    <property type="match status" value="1"/>
</dbReference>
<keyword evidence="1" id="KW-1188">Viral release from host cell</keyword>
<dbReference type="Pfam" id="PF17289">
    <property type="entry name" value="Terminase_6C"/>
    <property type="match status" value="1"/>
</dbReference>
<dbReference type="Proteomes" id="UP000005104">
    <property type="component" value="Chromosome"/>
</dbReference>
<dbReference type="STRING" id="768710.DesyoDRAFT_3144"/>
<dbReference type="EMBL" id="CM001441">
    <property type="protein sequence ID" value="EHQ90178.1"/>
    <property type="molecule type" value="Genomic_DNA"/>
</dbReference>
<dbReference type="AlphaFoldDB" id="H5Y574"/>
<name>H5Y574_9FIRM</name>
<organism evidence="3 4">
    <name type="scientific">Desulfosporosinus youngiae DSM 17734</name>
    <dbReference type="NCBI Taxonomy" id="768710"/>
    <lineage>
        <taxon>Bacteria</taxon>
        <taxon>Bacillati</taxon>
        <taxon>Bacillota</taxon>
        <taxon>Clostridia</taxon>
        <taxon>Eubacteriales</taxon>
        <taxon>Desulfitobacteriaceae</taxon>
        <taxon>Desulfosporosinus</taxon>
    </lineage>
</organism>
<dbReference type="RefSeq" id="WP_007784452.1">
    <property type="nucleotide sequence ID" value="NZ_CM001441.1"/>
</dbReference>
<dbReference type="HOGENOM" id="CLU_469056_0_0_9"/>
<dbReference type="OrthoDB" id="1804777at2"/>
<dbReference type="Gene3D" id="3.40.50.300">
    <property type="entry name" value="P-loop containing nucleotide triphosphate hydrolases"/>
    <property type="match status" value="1"/>
</dbReference>
<accession>H5Y574</accession>
<proteinExistence type="predicted"/>
<dbReference type="InterPro" id="IPR035421">
    <property type="entry name" value="Terminase_6C"/>
</dbReference>
<evidence type="ECO:0000313" key="3">
    <source>
        <dbReference type="EMBL" id="EHQ90178.1"/>
    </source>
</evidence>
<sequence>MIKHSNNLFGKDSLAFATAKRSLSFFCLYYLQDIFRVKPDNDRRELSQVHYDIWDLLERMFIKNEIHKANIVVPRGCSKTTTCDLALTLYLHCFKISKFTVIGAKKEDDAYQFIGSVRTQLEENPYIVKTFGNLINAKKFTVNKQEIELTNKTCIKAVSSGSSQRGINWNGVRPTTFIADDFQDKNDVLTPQSREKKWKDWNDEVEELGDTAVFREGKLIKAPTKIISIGTILHSSCLISRLINMKDYITLLRSAIKLDPGKTIEELLDEGLWGECKKVTFDLKRENGIEEGYQFYLEHKEEMDFPILWEDKWDRYYDLALKYWQNRNSFMQEKMNDASKIGEKWFKSNQVQPKEEIEANIFKKTMLCVDCASTDTRRSDYFAFIVGSLSDNDFKYVRKGELLKIDARTEFDRYIKHVIDLLKEFPNITHIYIEKNTFNGVDAGKIEKEIMNDPDLSYRNIEIINEMQRKNKNQKISTITDSVNNGRVIFCAKRVQPEALEQLMDFSGQETSLHDDFVDCLSEFCNRIDDIEVVHKLEFMDIKKLF</sequence>